<dbReference type="AlphaFoldDB" id="A0A5A5U0M9"/>
<reference evidence="1 2" key="1">
    <citation type="submission" date="2019-04" db="EMBL/GenBank/DDBJ databases">
        <title>A pseudo-fructophilic Leuconostoc citreum strain F192-5 isolated from peel of satsuma mandarin: the first report for isolation and characterization of strain-dependent fructophilic-like characteristics.</title>
        <authorList>
            <person name="Maeno S."/>
            <person name="Tanizawa Y."/>
            <person name="Kajikawa A."/>
            <person name="Kanesaki Y."/>
            <person name="Kubota E."/>
            <person name="Arita M."/>
            <person name="Leon D."/>
            <person name="Endo A."/>
        </authorList>
    </citation>
    <scope>NUCLEOTIDE SEQUENCE [LARGE SCALE GENOMIC DNA]</scope>
    <source>
        <strain evidence="1 2">F192-5</strain>
    </source>
</reference>
<protein>
    <recommendedName>
        <fullName evidence="3">Cthe-2314-like HEPN domain-containing protein</fullName>
    </recommendedName>
</protein>
<evidence type="ECO:0000313" key="1">
    <source>
        <dbReference type="EMBL" id="GDZ83393.1"/>
    </source>
</evidence>
<comment type="caution">
    <text evidence="1">The sequence shown here is derived from an EMBL/GenBank/DDBJ whole genome shotgun (WGS) entry which is preliminary data.</text>
</comment>
<proteinExistence type="predicted"/>
<evidence type="ECO:0008006" key="3">
    <source>
        <dbReference type="Google" id="ProtNLM"/>
    </source>
</evidence>
<organism evidence="1 2">
    <name type="scientific">Leuconostoc citreum</name>
    <dbReference type="NCBI Taxonomy" id="33964"/>
    <lineage>
        <taxon>Bacteria</taxon>
        <taxon>Bacillati</taxon>
        <taxon>Bacillota</taxon>
        <taxon>Bacilli</taxon>
        <taxon>Lactobacillales</taxon>
        <taxon>Lactobacillaceae</taxon>
        <taxon>Leuconostoc</taxon>
    </lineage>
</organism>
<name>A0A5A5U0M9_LEUCI</name>
<accession>A0A5A5U0M9</accession>
<dbReference type="RefSeq" id="WP_262406852.1">
    <property type="nucleotide sequence ID" value="NZ_BJJW01000002.1"/>
</dbReference>
<dbReference type="Proteomes" id="UP000323274">
    <property type="component" value="Unassembled WGS sequence"/>
</dbReference>
<gene>
    <name evidence="1" type="ORF">LCIT_06350</name>
</gene>
<sequence>MLPNSVSNVGFSYPQIYVDGWLQKDFNSINNGMVKKQFELIKFNTTLLNRSTFDFENMINEVSDPQFTNNLNQILGAYNNGWFYVSASAIGGLIEMLLYKTAVNYGKDNFETQRDKITKKNYVKKMHELRNFTKSFNEDQQIHFDSLDELTMDRDYLTRNAVSHYTTGFVNEREIESLFIALSNTYIRYFLPSKHYAQNNL</sequence>
<dbReference type="EMBL" id="BJJW01000002">
    <property type="protein sequence ID" value="GDZ83393.1"/>
    <property type="molecule type" value="Genomic_DNA"/>
</dbReference>
<evidence type="ECO:0000313" key="2">
    <source>
        <dbReference type="Proteomes" id="UP000323274"/>
    </source>
</evidence>